<proteinExistence type="predicted"/>
<sequence>MAAEDDKTKALLEKMLTDLYSAASAEDAEFSEKHGGSYLEAEDRQFLGKITKSSFDTDSILNKYGPYGSKYSSTSIFNPYCPYGGQYGRFSPENPYTTTPPKLIIRNIEIGKVSENRFVADRIPLSSFLNSLKYDIDQLLLGNVSRSDITALAQSGGTYIQAADGVFLGNLNPNEFDAKSLFNRFGEYGNKYSSTSIFNKYSEYGGPFSNLSPYNPRSVNPPEIISGGKRVAYLTVNQSLSPRVGPDEVLSWAQAHVQKTY</sequence>
<reference evidence="1 2" key="1">
    <citation type="submission" date="2020-05" db="EMBL/GenBank/DDBJ databases">
        <title>Thioclava electrotropha strain Elox9 finished genome.</title>
        <authorList>
            <person name="Rowe A.R."/>
            <person name="Wilbanks E.G."/>
        </authorList>
    </citation>
    <scope>NUCLEOTIDE SEQUENCE [LARGE SCALE GENOMIC DNA]</scope>
    <source>
        <strain evidence="1 2">Elox9</strain>
    </source>
</reference>
<dbReference type="EMBL" id="CP053562">
    <property type="protein sequence ID" value="QPZ89688.1"/>
    <property type="molecule type" value="Genomic_DNA"/>
</dbReference>
<organism evidence="1 2">
    <name type="scientific">Thioclava electrotropha</name>
    <dbReference type="NCBI Taxonomy" id="1549850"/>
    <lineage>
        <taxon>Bacteria</taxon>
        <taxon>Pseudomonadati</taxon>
        <taxon>Pseudomonadota</taxon>
        <taxon>Alphaproteobacteria</taxon>
        <taxon>Rhodobacterales</taxon>
        <taxon>Paracoccaceae</taxon>
        <taxon>Thioclava</taxon>
    </lineage>
</organism>
<evidence type="ECO:0000313" key="2">
    <source>
        <dbReference type="Proteomes" id="UP000192422"/>
    </source>
</evidence>
<keyword evidence="2" id="KW-1185">Reference proteome</keyword>
<name>A0ABX6YPS9_9RHOB</name>
<gene>
    <name evidence="1" type="ORF">AKL02_001505</name>
</gene>
<dbReference type="RefSeq" id="WP_083079118.1">
    <property type="nucleotide sequence ID" value="NZ_CP053562.1"/>
</dbReference>
<dbReference type="Proteomes" id="UP000192422">
    <property type="component" value="Chromosome"/>
</dbReference>
<accession>A0ABX6YPS9</accession>
<protein>
    <submittedName>
        <fullName evidence="1">Uncharacterized protein</fullName>
    </submittedName>
</protein>
<evidence type="ECO:0000313" key="1">
    <source>
        <dbReference type="EMBL" id="QPZ89688.1"/>
    </source>
</evidence>